<keyword evidence="1" id="KW-1133">Transmembrane helix</keyword>
<gene>
    <name evidence="2" type="ORF">GYN08_22360</name>
</gene>
<evidence type="ECO:0000256" key="1">
    <source>
        <dbReference type="SAM" id="Phobius"/>
    </source>
</evidence>
<dbReference type="PANTHER" id="PTHR35337">
    <property type="entry name" value="SLR1478 PROTEIN"/>
    <property type="match status" value="1"/>
</dbReference>
<comment type="caution">
    <text evidence="2">The sequence shown here is derived from an EMBL/GenBank/DDBJ whole genome shotgun (WGS) entry which is preliminary data.</text>
</comment>
<dbReference type="RefSeq" id="WP_166279627.1">
    <property type="nucleotide sequence ID" value="NZ_JAAFGS010000014.1"/>
</dbReference>
<feature type="transmembrane region" description="Helical" evidence="1">
    <location>
        <begin position="136"/>
        <end position="158"/>
    </location>
</feature>
<feature type="transmembrane region" description="Helical" evidence="1">
    <location>
        <begin position="20"/>
        <end position="38"/>
    </location>
</feature>
<keyword evidence="3" id="KW-1185">Reference proteome</keyword>
<dbReference type="InterPro" id="IPR002798">
    <property type="entry name" value="SpoIIM-like"/>
</dbReference>
<dbReference type="Pfam" id="PF01944">
    <property type="entry name" value="SpoIIM"/>
    <property type="match status" value="1"/>
</dbReference>
<dbReference type="PANTHER" id="PTHR35337:SF1">
    <property type="entry name" value="SLR1478 PROTEIN"/>
    <property type="match status" value="1"/>
</dbReference>
<name>A0ABX0FCC1_9BACL</name>
<feature type="transmembrane region" description="Helical" evidence="1">
    <location>
        <begin position="69"/>
        <end position="91"/>
    </location>
</feature>
<accession>A0ABX0FCC1</accession>
<feature type="transmembrane region" description="Helical" evidence="1">
    <location>
        <begin position="98"/>
        <end position="116"/>
    </location>
</feature>
<dbReference type="EMBL" id="JAAFGS010000014">
    <property type="protein sequence ID" value="NGZ78040.1"/>
    <property type="molecule type" value="Genomic_DNA"/>
</dbReference>
<proteinExistence type="predicted"/>
<evidence type="ECO:0000313" key="2">
    <source>
        <dbReference type="EMBL" id="NGZ78040.1"/>
    </source>
</evidence>
<protein>
    <submittedName>
        <fullName evidence="2">Stage II sporulation protein M</fullName>
    </submittedName>
</protein>
<dbReference type="Proteomes" id="UP000800303">
    <property type="component" value="Unassembled WGS sequence"/>
</dbReference>
<reference evidence="2 3" key="1">
    <citation type="submission" date="2020-01" db="EMBL/GenBank/DDBJ databases">
        <title>Polyphasic characterisation and genomic insights into a novel alkali tolerant bacterium VR-M41.</title>
        <authorList>
            <person name="Vemuluri V.R."/>
        </authorList>
    </citation>
    <scope>NUCLEOTIDE SEQUENCE [LARGE SCALE GENOMIC DNA]</scope>
    <source>
        <strain evidence="2 3">VR-M41</strain>
    </source>
</reference>
<sequence>MKILSFRQFIKGLGRNKGYMLSAALLFIVGIGAGALWADDLQRLLLSQLDGLKAVSQSLEESDNVELSFFTFIFLNNAIKAVIVMLLGAFFGLAPLGFLLLNGMVLGFVVEVSHRQGQDLAVLIFKGLLPHGIIELPAIVIVCGYGLKFGGLVVSSLFNLGEGKRERLSARWEQGMKEMLGAAVWIVILLFVAAIIESTLTYHLLR</sequence>
<evidence type="ECO:0000313" key="3">
    <source>
        <dbReference type="Proteomes" id="UP000800303"/>
    </source>
</evidence>
<keyword evidence="1" id="KW-0472">Membrane</keyword>
<feature type="transmembrane region" description="Helical" evidence="1">
    <location>
        <begin position="179"/>
        <end position="205"/>
    </location>
</feature>
<organism evidence="2 3">
    <name type="scientific">Saccharibacillus alkalitolerans</name>
    <dbReference type="NCBI Taxonomy" id="2705290"/>
    <lineage>
        <taxon>Bacteria</taxon>
        <taxon>Bacillati</taxon>
        <taxon>Bacillota</taxon>
        <taxon>Bacilli</taxon>
        <taxon>Bacillales</taxon>
        <taxon>Paenibacillaceae</taxon>
        <taxon>Saccharibacillus</taxon>
    </lineage>
</organism>
<keyword evidence="1" id="KW-0812">Transmembrane</keyword>